<dbReference type="InterPro" id="IPR002524">
    <property type="entry name" value="Cation_efflux"/>
</dbReference>
<dbReference type="NCBIfam" id="TIGR01297">
    <property type="entry name" value="CDF"/>
    <property type="match status" value="1"/>
</dbReference>
<feature type="region of interest" description="Disordered" evidence="6">
    <location>
        <begin position="11"/>
        <end position="30"/>
    </location>
</feature>
<organism evidence="9 10">
    <name type="scientific">Rhodotorula mucilaginosa</name>
    <name type="common">Yeast</name>
    <name type="synonym">Rhodotorula rubra</name>
    <dbReference type="NCBI Taxonomy" id="5537"/>
    <lineage>
        <taxon>Eukaryota</taxon>
        <taxon>Fungi</taxon>
        <taxon>Dikarya</taxon>
        <taxon>Basidiomycota</taxon>
        <taxon>Pucciniomycotina</taxon>
        <taxon>Microbotryomycetes</taxon>
        <taxon>Sporidiobolales</taxon>
        <taxon>Sporidiobolaceae</taxon>
        <taxon>Rhodotorula</taxon>
    </lineage>
</organism>
<keyword evidence="3 7" id="KW-0812">Transmembrane</keyword>
<evidence type="ECO:0000313" key="10">
    <source>
        <dbReference type="Proteomes" id="UP000777482"/>
    </source>
</evidence>
<dbReference type="InterPro" id="IPR058533">
    <property type="entry name" value="Cation_efflux_TM"/>
</dbReference>
<evidence type="ECO:0000259" key="8">
    <source>
        <dbReference type="Pfam" id="PF01545"/>
    </source>
</evidence>
<dbReference type="SUPFAM" id="SSF161111">
    <property type="entry name" value="Cation efflux protein transmembrane domain-like"/>
    <property type="match status" value="1"/>
</dbReference>
<comment type="caution">
    <text evidence="9">The sequence shown here is derived from an EMBL/GenBank/DDBJ whole genome shotgun (WGS) entry which is preliminary data.</text>
</comment>
<evidence type="ECO:0000256" key="2">
    <source>
        <dbReference type="ARBA" id="ARBA00022448"/>
    </source>
</evidence>
<evidence type="ECO:0000256" key="5">
    <source>
        <dbReference type="ARBA" id="ARBA00023136"/>
    </source>
</evidence>
<dbReference type="InterPro" id="IPR050291">
    <property type="entry name" value="CDF_Transporter"/>
</dbReference>
<dbReference type="Pfam" id="PF01545">
    <property type="entry name" value="Cation_efflux"/>
    <property type="match status" value="2"/>
</dbReference>
<dbReference type="GO" id="GO:0016020">
    <property type="term" value="C:membrane"/>
    <property type="evidence" value="ECO:0007669"/>
    <property type="project" value="UniProtKB-SubCell"/>
</dbReference>
<feature type="region of interest" description="Disordered" evidence="6">
    <location>
        <begin position="79"/>
        <end position="113"/>
    </location>
</feature>
<evidence type="ECO:0000256" key="3">
    <source>
        <dbReference type="ARBA" id="ARBA00022692"/>
    </source>
</evidence>
<reference evidence="9 10" key="1">
    <citation type="submission" date="2020-11" db="EMBL/GenBank/DDBJ databases">
        <title>Kefir isolates.</title>
        <authorList>
            <person name="Marcisauskas S."/>
            <person name="Kim Y."/>
            <person name="Blasche S."/>
        </authorList>
    </citation>
    <scope>NUCLEOTIDE SEQUENCE [LARGE SCALE GENOMIC DNA]</scope>
    <source>
        <strain evidence="9 10">KR</strain>
    </source>
</reference>
<feature type="region of interest" description="Disordered" evidence="6">
    <location>
        <begin position="382"/>
        <end position="426"/>
    </location>
</feature>
<dbReference type="PANTHER" id="PTHR43840:SF15">
    <property type="entry name" value="MITOCHONDRIAL METAL TRANSPORTER 1-RELATED"/>
    <property type="match status" value="1"/>
</dbReference>
<keyword evidence="10" id="KW-1185">Reference proteome</keyword>
<feature type="domain" description="Cation efflux protein transmembrane" evidence="8">
    <location>
        <begin position="263"/>
        <end position="358"/>
    </location>
</feature>
<keyword evidence="2" id="KW-0813">Transport</keyword>
<proteinExistence type="predicted"/>
<feature type="compositionally biased region" description="Basic residues" evidence="6">
    <location>
        <begin position="81"/>
        <end position="93"/>
    </location>
</feature>
<feature type="compositionally biased region" description="Basic and acidic residues" evidence="6">
    <location>
        <begin position="400"/>
        <end position="421"/>
    </location>
</feature>
<feature type="transmembrane region" description="Helical" evidence="7">
    <location>
        <begin position="191"/>
        <end position="212"/>
    </location>
</feature>
<evidence type="ECO:0000256" key="4">
    <source>
        <dbReference type="ARBA" id="ARBA00022989"/>
    </source>
</evidence>
<dbReference type="AlphaFoldDB" id="A0A9P6VVI7"/>
<dbReference type="PANTHER" id="PTHR43840">
    <property type="entry name" value="MITOCHONDRIAL METAL TRANSPORTER 1-RELATED"/>
    <property type="match status" value="1"/>
</dbReference>
<evidence type="ECO:0000256" key="7">
    <source>
        <dbReference type="SAM" id="Phobius"/>
    </source>
</evidence>
<dbReference type="OrthoDB" id="435980at2759"/>
<keyword evidence="5 7" id="KW-0472">Membrane</keyword>
<protein>
    <recommendedName>
        <fullName evidence="8">Cation efflux protein transmembrane domain-containing protein</fullName>
    </recommendedName>
</protein>
<evidence type="ECO:0000256" key="1">
    <source>
        <dbReference type="ARBA" id="ARBA00004141"/>
    </source>
</evidence>
<dbReference type="Gene3D" id="1.20.1510.10">
    <property type="entry name" value="Cation efflux protein transmembrane domain"/>
    <property type="match status" value="1"/>
</dbReference>
<dbReference type="GO" id="GO:0030003">
    <property type="term" value="P:intracellular monoatomic cation homeostasis"/>
    <property type="evidence" value="ECO:0007669"/>
    <property type="project" value="UniProtKB-ARBA"/>
</dbReference>
<feature type="domain" description="Cation efflux protein transmembrane" evidence="8">
    <location>
        <begin position="124"/>
        <end position="226"/>
    </location>
</feature>
<name>A0A9P6VVI7_RHOMI</name>
<accession>A0A9P6VVI7</accession>
<dbReference type="GO" id="GO:0008324">
    <property type="term" value="F:monoatomic cation transmembrane transporter activity"/>
    <property type="evidence" value="ECO:0007669"/>
    <property type="project" value="InterPro"/>
</dbReference>
<comment type="subcellular location">
    <subcellularLocation>
        <location evidence="1">Membrane</location>
        <topology evidence="1">Multi-pass membrane protein</topology>
    </subcellularLocation>
</comment>
<gene>
    <name evidence="9" type="ORF">C6P46_000367</name>
</gene>
<feature type="region of interest" description="Disordered" evidence="6">
    <location>
        <begin position="498"/>
        <end position="521"/>
    </location>
</feature>
<dbReference type="Gene3D" id="3.30.70.1350">
    <property type="entry name" value="Cation efflux protein, cytoplasmic domain"/>
    <property type="match status" value="1"/>
</dbReference>
<dbReference type="Proteomes" id="UP000777482">
    <property type="component" value="Unassembled WGS sequence"/>
</dbReference>
<sequence length="521" mass="55372">MSARWIARTLVSPTLSPPPPPLLSSSPSLRSRSRLSATSLYTCTCTYTYTSATNARTPAGRLDHRSVGPARPALVMASKSLHSHGHGHAHAHSHGGVEETQQLASAVASLRDPRSLDPGSRITLVGLVSNVGLTVVKGLAGYILASSALLADAAHSGSDLIADVVTLVSYRIGRWQPSPRYPYGYGKFESLGSLVVSFLLFATAAGIGLHSYHHLLLSLSTIPSIPADLLASLDFLPHGHSHGPEVAVSGSTTTESGVTAAEGTVVDARAMYFALFSILVKEWLCRATLKVAREQHSNVLLANAYHHRSDSLGSLVALLAIGAARVGYPMLDPLGGLVVAGMIAKQGFDIGKESLGGLVDQVTDEKVQPAVYDAIRQLSRHRDEMEPSWRKGSSSAVDGGHGDGGHGDGDKQEANHHHLASDDEFTPSHSSYASLPILAIPSVRLFASGPSLLIDVEIVLPASLTLAEANEVERQCVQRVRQVVGAERVREVVVRLKADGHDQLPPQQQEEEAAQETKKEQ</sequence>
<evidence type="ECO:0000313" key="9">
    <source>
        <dbReference type="EMBL" id="KAG0656211.1"/>
    </source>
</evidence>
<keyword evidence="4 7" id="KW-1133">Transmembrane helix</keyword>
<dbReference type="InterPro" id="IPR036837">
    <property type="entry name" value="Cation_efflux_CTD_sf"/>
</dbReference>
<dbReference type="GO" id="GO:0098771">
    <property type="term" value="P:inorganic ion homeostasis"/>
    <property type="evidence" value="ECO:0007669"/>
    <property type="project" value="UniProtKB-ARBA"/>
</dbReference>
<evidence type="ECO:0000256" key="6">
    <source>
        <dbReference type="SAM" id="MobiDB-lite"/>
    </source>
</evidence>
<dbReference type="EMBL" id="PUHQ01000101">
    <property type="protein sequence ID" value="KAG0656211.1"/>
    <property type="molecule type" value="Genomic_DNA"/>
</dbReference>
<dbReference type="InterPro" id="IPR027469">
    <property type="entry name" value="Cation_efflux_TMD_sf"/>
</dbReference>